<dbReference type="RefSeq" id="WP_268916303.1">
    <property type="nucleotide sequence ID" value="NZ_CP124548.1"/>
</dbReference>
<comment type="caution">
    <text evidence="1">The sequence shown here is derived from an EMBL/GenBank/DDBJ whole genome shotgun (WGS) entry which is preliminary data.</text>
</comment>
<sequence>MNELHASEILLLAYYIACASIEVAYRNLAVEAGILEAEQQMAPEGGVEERVLFRPSRGSSWRTPSR</sequence>
<protein>
    <recommendedName>
        <fullName evidence="3">MarR family transcriptional regulator</fullName>
    </recommendedName>
</protein>
<keyword evidence="2" id="KW-1185">Reference proteome</keyword>
<organism evidence="1 2">
    <name type="scientific">Actinomyces israelii</name>
    <dbReference type="NCBI Taxonomy" id="1659"/>
    <lineage>
        <taxon>Bacteria</taxon>
        <taxon>Bacillati</taxon>
        <taxon>Actinomycetota</taxon>
        <taxon>Actinomycetes</taxon>
        <taxon>Actinomycetales</taxon>
        <taxon>Actinomycetaceae</taxon>
        <taxon>Actinomyces</taxon>
    </lineage>
</organism>
<accession>A0ABT4I438</accession>
<reference evidence="1" key="1">
    <citation type="submission" date="2022-10" db="EMBL/GenBank/DDBJ databases">
        <title>Genome sequence of Actinomyces israelii ATCC 10048.</title>
        <authorList>
            <person name="Watt R.M."/>
            <person name="Tong W.M."/>
        </authorList>
    </citation>
    <scope>NUCLEOTIDE SEQUENCE</scope>
    <source>
        <strain evidence="1">ATCC 10048</strain>
    </source>
</reference>
<name>A0ABT4I438_9ACTO</name>
<gene>
    <name evidence="1" type="ORF">OHJ16_00390</name>
</gene>
<evidence type="ECO:0008006" key="3">
    <source>
        <dbReference type="Google" id="ProtNLM"/>
    </source>
</evidence>
<evidence type="ECO:0000313" key="1">
    <source>
        <dbReference type="EMBL" id="MCZ0856507.1"/>
    </source>
</evidence>
<evidence type="ECO:0000313" key="2">
    <source>
        <dbReference type="Proteomes" id="UP001072034"/>
    </source>
</evidence>
<dbReference type="EMBL" id="JAPTMY010000001">
    <property type="protein sequence ID" value="MCZ0856507.1"/>
    <property type="molecule type" value="Genomic_DNA"/>
</dbReference>
<proteinExistence type="predicted"/>
<dbReference type="Proteomes" id="UP001072034">
    <property type="component" value="Unassembled WGS sequence"/>
</dbReference>